<reference evidence="2" key="1">
    <citation type="journal article" date="2014" name="Proc. Natl. Acad. Sci. U.S.A.">
        <title>Extensive sampling of basidiomycete genomes demonstrates inadequacy of the white-rot/brown-rot paradigm for wood decay fungi.</title>
        <authorList>
            <person name="Riley R."/>
            <person name="Salamov A.A."/>
            <person name="Brown D.W."/>
            <person name="Nagy L.G."/>
            <person name="Floudas D."/>
            <person name="Held B.W."/>
            <person name="Levasseur A."/>
            <person name="Lombard V."/>
            <person name="Morin E."/>
            <person name="Otillar R."/>
            <person name="Lindquist E.A."/>
            <person name="Sun H."/>
            <person name="LaButti K.M."/>
            <person name="Schmutz J."/>
            <person name="Jabbour D."/>
            <person name="Luo H."/>
            <person name="Baker S.E."/>
            <person name="Pisabarro A.G."/>
            <person name="Walton J.D."/>
            <person name="Blanchette R.A."/>
            <person name="Henrissat B."/>
            <person name="Martin F."/>
            <person name="Cullen D."/>
            <person name="Hibbett D.S."/>
            <person name="Grigoriev I.V."/>
        </authorList>
    </citation>
    <scope>NUCLEOTIDE SEQUENCE [LARGE SCALE GENOMIC DNA]</scope>
    <source>
        <strain evidence="2">CBS 339.88</strain>
    </source>
</reference>
<sequence>MAANSPIRERKRVSQKKYYAINLETERQKGRSRAERLKMSRTLEDIESHRARHRLAQARYRAANKLKLKTESWQYRIKKKRGMEREQDEIDYEEMMASV</sequence>
<protein>
    <recommendedName>
        <fullName evidence="3">BZIP domain-containing protein</fullName>
    </recommendedName>
</protein>
<gene>
    <name evidence="1" type="ORF">GALMADRAFT_143473</name>
</gene>
<organism evidence="1 2">
    <name type="scientific">Galerina marginata (strain CBS 339.88)</name>
    <dbReference type="NCBI Taxonomy" id="685588"/>
    <lineage>
        <taxon>Eukaryota</taxon>
        <taxon>Fungi</taxon>
        <taxon>Dikarya</taxon>
        <taxon>Basidiomycota</taxon>
        <taxon>Agaricomycotina</taxon>
        <taxon>Agaricomycetes</taxon>
        <taxon>Agaricomycetidae</taxon>
        <taxon>Agaricales</taxon>
        <taxon>Agaricineae</taxon>
        <taxon>Strophariaceae</taxon>
        <taxon>Galerina</taxon>
    </lineage>
</organism>
<accession>A0A067SWT8</accession>
<evidence type="ECO:0000313" key="1">
    <source>
        <dbReference type="EMBL" id="KDR72159.1"/>
    </source>
</evidence>
<dbReference type="Proteomes" id="UP000027222">
    <property type="component" value="Unassembled WGS sequence"/>
</dbReference>
<dbReference type="OrthoDB" id="3062683at2759"/>
<keyword evidence="2" id="KW-1185">Reference proteome</keyword>
<name>A0A067SWT8_GALM3</name>
<evidence type="ECO:0000313" key="2">
    <source>
        <dbReference type="Proteomes" id="UP000027222"/>
    </source>
</evidence>
<proteinExistence type="predicted"/>
<evidence type="ECO:0008006" key="3">
    <source>
        <dbReference type="Google" id="ProtNLM"/>
    </source>
</evidence>
<dbReference type="EMBL" id="KL142390">
    <property type="protein sequence ID" value="KDR72159.1"/>
    <property type="molecule type" value="Genomic_DNA"/>
</dbReference>
<dbReference type="HOGENOM" id="CLU_161500_0_0_1"/>
<dbReference type="AlphaFoldDB" id="A0A067SWT8"/>